<evidence type="ECO:0000256" key="1">
    <source>
        <dbReference type="SAM" id="Phobius"/>
    </source>
</evidence>
<keyword evidence="1" id="KW-0472">Membrane</keyword>
<proteinExistence type="predicted"/>
<dbReference type="AlphaFoldDB" id="A0A0X3NVI0"/>
<keyword evidence="1" id="KW-1133">Transmembrane helix</keyword>
<name>A0A0X3NVI0_SCHSO</name>
<feature type="non-terminal residue" evidence="2">
    <location>
        <position position="1"/>
    </location>
</feature>
<accession>A0A0X3NVI0</accession>
<organism evidence="2">
    <name type="scientific">Schistocephalus solidus</name>
    <name type="common">Tapeworm</name>
    <dbReference type="NCBI Taxonomy" id="70667"/>
    <lineage>
        <taxon>Eukaryota</taxon>
        <taxon>Metazoa</taxon>
        <taxon>Spiralia</taxon>
        <taxon>Lophotrochozoa</taxon>
        <taxon>Platyhelminthes</taxon>
        <taxon>Cestoda</taxon>
        <taxon>Eucestoda</taxon>
        <taxon>Diphyllobothriidea</taxon>
        <taxon>Diphyllobothriidae</taxon>
        <taxon>Schistocephalus</taxon>
    </lineage>
</organism>
<protein>
    <submittedName>
        <fullName evidence="2">Uncharacterized protein</fullName>
    </submittedName>
</protein>
<feature type="transmembrane region" description="Helical" evidence="1">
    <location>
        <begin position="21"/>
        <end position="38"/>
    </location>
</feature>
<dbReference type="EMBL" id="GEEE01024329">
    <property type="protein sequence ID" value="JAP38896.1"/>
    <property type="molecule type" value="Transcribed_RNA"/>
</dbReference>
<sequence length="130" mass="15104">FICDHSGQIFDYKMKSNSAMWDFWVIIGVLGILVPFGYGNSQYVDPIYYRPPCPEENYDLDTETGNFRCAVPSAAECFGLCQELGCNEWSFLSFVSSTSTEKLEHRRCRCVPEFNYCMYTFIPPDLRHYI</sequence>
<keyword evidence="1" id="KW-0812">Transmembrane</keyword>
<gene>
    <name evidence="2" type="ORF">TR133546</name>
</gene>
<reference evidence="2" key="1">
    <citation type="submission" date="2016-01" db="EMBL/GenBank/DDBJ databases">
        <title>Reference transcriptome for the parasite Schistocephalus solidus: insights into the molecular evolution of parasitism.</title>
        <authorList>
            <person name="Hebert F.O."/>
            <person name="Grambauer S."/>
            <person name="Barber I."/>
            <person name="Landry C.R."/>
            <person name="Aubin-Horth N."/>
        </authorList>
    </citation>
    <scope>NUCLEOTIDE SEQUENCE</scope>
</reference>
<evidence type="ECO:0000313" key="2">
    <source>
        <dbReference type="EMBL" id="JAP38896.1"/>
    </source>
</evidence>